<dbReference type="EMBL" id="CP055156">
    <property type="protein sequence ID" value="QNF34248.1"/>
    <property type="molecule type" value="Genomic_DNA"/>
</dbReference>
<name>A0A7G7GAR4_9BACT</name>
<dbReference type="Gene3D" id="2.70.98.10">
    <property type="match status" value="1"/>
</dbReference>
<proteinExistence type="predicted"/>
<evidence type="ECO:0000313" key="5">
    <source>
        <dbReference type="Proteomes" id="UP000515237"/>
    </source>
</evidence>
<keyword evidence="5" id="KW-1185">Reference proteome</keyword>
<dbReference type="GO" id="GO:0005975">
    <property type="term" value="P:carbohydrate metabolic process"/>
    <property type="evidence" value="ECO:0007669"/>
    <property type="project" value="InterPro"/>
</dbReference>
<evidence type="ECO:0000256" key="1">
    <source>
        <dbReference type="ARBA" id="ARBA00001913"/>
    </source>
</evidence>
<evidence type="ECO:0000313" key="4">
    <source>
        <dbReference type="EMBL" id="QNF34248.1"/>
    </source>
</evidence>
<dbReference type="AlphaFoldDB" id="A0A7G7GAR4"/>
<evidence type="ECO:0000256" key="3">
    <source>
        <dbReference type="ARBA" id="ARBA00022837"/>
    </source>
</evidence>
<keyword evidence="3" id="KW-0106">Calcium</keyword>
<comment type="subunit">
    <text evidence="2">Monomer.</text>
</comment>
<dbReference type="InterPro" id="IPR014718">
    <property type="entry name" value="GH-type_carb-bd"/>
</dbReference>
<sequence>MMHTLQNSTYQIGVQEHGAELCSFKNTQTGLEYIWQANPAIWARHAPVLFPTVGKLKNNQYTYQGKNYTLPQHGFARDFPFVLESKIENALTFLLEQSKASLANYPFNFRLYIRYQLDENALTVSYRVENPNSHDLYFSLGAHPGFTCPLFPKEQFSDYYLELEQPENLERYLLDAGLQNGATEPVPLENKKQLPLTYELFEKDAIVLKNLKSRKISLRSRNHEHGLDFLFPNYPYFGIWTKEKNAPFICLEPWHGIADSVNSSGELTQKEGIIMLPPGQDFTCAYTIVVR</sequence>
<comment type="cofactor">
    <cofactor evidence="1">
        <name>Ca(2+)</name>
        <dbReference type="ChEBI" id="CHEBI:29108"/>
    </cofactor>
</comment>
<dbReference type="RefSeq" id="WP_185270729.1">
    <property type="nucleotide sequence ID" value="NZ_CP055156.1"/>
</dbReference>
<dbReference type="KEGG" id="aswu:HUW51_16530"/>
<dbReference type="Proteomes" id="UP000515237">
    <property type="component" value="Chromosome"/>
</dbReference>
<dbReference type="PANTHER" id="PTHR11122">
    <property type="entry name" value="APOSPORY-ASSOCIATED PROTEIN C-RELATED"/>
    <property type="match status" value="1"/>
</dbReference>
<evidence type="ECO:0000256" key="2">
    <source>
        <dbReference type="ARBA" id="ARBA00011245"/>
    </source>
</evidence>
<dbReference type="Pfam" id="PF01263">
    <property type="entry name" value="Aldose_epim"/>
    <property type="match status" value="1"/>
</dbReference>
<accession>A0A7G7GAR4</accession>
<dbReference type="GO" id="GO:0016853">
    <property type="term" value="F:isomerase activity"/>
    <property type="evidence" value="ECO:0007669"/>
    <property type="project" value="InterPro"/>
</dbReference>
<protein>
    <submittedName>
        <fullName evidence="4">Aldose 1-epimerase family protein</fullName>
    </submittedName>
</protein>
<dbReference type="InterPro" id="IPR008183">
    <property type="entry name" value="Aldose_1/G6P_1-epimerase"/>
</dbReference>
<reference evidence="4 5" key="1">
    <citation type="journal article" date="2018" name="Int. J. Syst. Evol. Microbiol.">
        <title>Adhaeribacter swui sp. nov., isolated from wet mud.</title>
        <authorList>
            <person name="Kim D.U."/>
            <person name="Kim K.W."/>
            <person name="Kang M.S."/>
            <person name="Kim J.Y."/>
            <person name="Jang J.H."/>
            <person name="Kim M.K."/>
        </authorList>
    </citation>
    <scope>NUCLEOTIDE SEQUENCE [LARGE SCALE GENOMIC DNA]</scope>
    <source>
        <strain evidence="4 5">KCTC 52873</strain>
    </source>
</reference>
<dbReference type="SUPFAM" id="SSF74650">
    <property type="entry name" value="Galactose mutarotase-like"/>
    <property type="match status" value="1"/>
</dbReference>
<dbReference type="PANTHER" id="PTHR11122:SF13">
    <property type="entry name" value="GLUCOSE-6-PHOSPHATE 1-EPIMERASE"/>
    <property type="match status" value="1"/>
</dbReference>
<dbReference type="InterPro" id="IPR037481">
    <property type="entry name" value="LacX"/>
</dbReference>
<organism evidence="4 5">
    <name type="scientific">Adhaeribacter swui</name>
    <dbReference type="NCBI Taxonomy" id="2086471"/>
    <lineage>
        <taxon>Bacteria</taxon>
        <taxon>Pseudomonadati</taxon>
        <taxon>Bacteroidota</taxon>
        <taxon>Cytophagia</taxon>
        <taxon>Cytophagales</taxon>
        <taxon>Hymenobacteraceae</taxon>
        <taxon>Adhaeribacter</taxon>
    </lineage>
</organism>
<dbReference type="InterPro" id="IPR011013">
    <property type="entry name" value="Gal_mutarotase_sf_dom"/>
</dbReference>
<dbReference type="GO" id="GO:0030246">
    <property type="term" value="F:carbohydrate binding"/>
    <property type="evidence" value="ECO:0007669"/>
    <property type="project" value="InterPro"/>
</dbReference>
<dbReference type="CDD" id="cd09024">
    <property type="entry name" value="Aldose_epim_lacX"/>
    <property type="match status" value="1"/>
</dbReference>
<gene>
    <name evidence="4" type="ORF">HUW51_16530</name>
</gene>